<dbReference type="Gene3D" id="3.30.750.24">
    <property type="entry name" value="STAS domain"/>
    <property type="match status" value="1"/>
</dbReference>
<dbReference type="PROSITE" id="PS50801">
    <property type="entry name" value="STAS"/>
    <property type="match status" value="1"/>
</dbReference>
<dbReference type="InterPro" id="IPR036513">
    <property type="entry name" value="STAS_dom_sf"/>
</dbReference>
<feature type="domain" description="STAS" evidence="1">
    <location>
        <begin position="55"/>
        <end position="122"/>
    </location>
</feature>
<gene>
    <name evidence="2" type="ORF">NG895_14320</name>
</gene>
<dbReference type="PANTHER" id="PTHR33495:SF2">
    <property type="entry name" value="ANTI-SIGMA FACTOR ANTAGONIST TM_1081-RELATED"/>
    <property type="match status" value="1"/>
</dbReference>
<evidence type="ECO:0000259" key="1">
    <source>
        <dbReference type="PROSITE" id="PS50801"/>
    </source>
</evidence>
<reference evidence="2" key="1">
    <citation type="submission" date="2022-06" db="EMBL/GenBank/DDBJ databases">
        <title>Aeoliella straminimaris, a novel planctomycete from sediments.</title>
        <authorList>
            <person name="Vitorino I.R."/>
            <person name="Lage O.M."/>
        </authorList>
    </citation>
    <scope>NUCLEOTIDE SEQUENCE</scope>
    <source>
        <strain evidence="2">ICT_H6.2</strain>
    </source>
</reference>
<evidence type="ECO:0000313" key="3">
    <source>
        <dbReference type="Proteomes" id="UP001155241"/>
    </source>
</evidence>
<dbReference type="Proteomes" id="UP001155241">
    <property type="component" value="Unassembled WGS sequence"/>
</dbReference>
<protein>
    <submittedName>
        <fullName evidence="2">STAS domain-containing protein</fullName>
    </submittedName>
</protein>
<organism evidence="2 3">
    <name type="scientific">Aeoliella straminimaris</name>
    <dbReference type="NCBI Taxonomy" id="2954799"/>
    <lineage>
        <taxon>Bacteria</taxon>
        <taxon>Pseudomonadati</taxon>
        <taxon>Planctomycetota</taxon>
        <taxon>Planctomycetia</taxon>
        <taxon>Pirellulales</taxon>
        <taxon>Lacipirellulaceae</taxon>
        <taxon>Aeoliella</taxon>
    </lineage>
</organism>
<dbReference type="CDD" id="cd07043">
    <property type="entry name" value="STAS_anti-anti-sigma_factors"/>
    <property type="match status" value="1"/>
</dbReference>
<evidence type="ECO:0000313" key="2">
    <source>
        <dbReference type="EMBL" id="MCO6045082.1"/>
    </source>
</evidence>
<sequence>MEGQKRLTDDWQANLYERSGWQVVELVPAGDVTGDAYLLAGAVWDVVADWRPPRMIVELHQVTFMGSSMMGALVRVLKRASMAGGELRLCGLLPHPREAMQACRLHLVFSIYDNVDQATQYSEQS</sequence>
<keyword evidence="3" id="KW-1185">Reference proteome</keyword>
<comment type="caution">
    <text evidence="2">The sequence shown here is derived from an EMBL/GenBank/DDBJ whole genome shotgun (WGS) entry which is preliminary data.</text>
</comment>
<dbReference type="Pfam" id="PF01740">
    <property type="entry name" value="STAS"/>
    <property type="match status" value="1"/>
</dbReference>
<name>A0A9X2FBK4_9BACT</name>
<dbReference type="InterPro" id="IPR002645">
    <property type="entry name" value="STAS_dom"/>
</dbReference>
<dbReference type="EMBL" id="JAMXLR010000051">
    <property type="protein sequence ID" value="MCO6045082.1"/>
    <property type="molecule type" value="Genomic_DNA"/>
</dbReference>
<dbReference type="PANTHER" id="PTHR33495">
    <property type="entry name" value="ANTI-SIGMA FACTOR ANTAGONIST TM_1081-RELATED-RELATED"/>
    <property type="match status" value="1"/>
</dbReference>
<dbReference type="GO" id="GO:0043856">
    <property type="term" value="F:anti-sigma factor antagonist activity"/>
    <property type="evidence" value="ECO:0007669"/>
    <property type="project" value="TreeGrafter"/>
</dbReference>
<proteinExistence type="predicted"/>
<dbReference type="RefSeq" id="WP_252853194.1">
    <property type="nucleotide sequence ID" value="NZ_JAMXLR010000051.1"/>
</dbReference>
<dbReference type="AlphaFoldDB" id="A0A9X2FBK4"/>
<dbReference type="SUPFAM" id="SSF52091">
    <property type="entry name" value="SpoIIaa-like"/>
    <property type="match status" value="1"/>
</dbReference>
<accession>A0A9X2FBK4</accession>